<organism evidence="2 3">
    <name type="scientific">Clostridium aestuarii</name>
    <dbReference type="NCBI Taxonomy" id="338193"/>
    <lineage>
        <taxon>Bacteria</taxon>
        <taxon>Bacillati</taxon>
        <taxon>Bacillota</taxon>
        <taxon>Clostridia</taxon>
        <taxon>Eubacteriales</taxon>
        <taxon>Clostridiaceae</taxon>
        <taxon>Clostridium</taxon>
    </lineage>
</organism>
<dbReference type="PANTHER" id="PTHR10587">
    <property type="entry name" value="GLYCOSYL TRANSFERASE-RELATED"/>
    <property type="match status" value="1"/>
</dbReference>
<evidence type="ECO:0000313" key="3">
    <source>
        <dbReference type="Proteomes" id="UP001078443"/>
    </source>
</evidence>
<evidence type="ECO:0000259" key="1">
    <source>
        <dbReference type="PROSITE" id="PS51677"/>
    </source>
</evidence>
<dbReference type="InterPro" id="IPR002509">
    <property type="entry name" value="NODB_dom"/>
</dbReference>
<dbReference type="InterPro" id="IPR050248">
    <property type="entry name" value="Polysacc_deacetylase_ArnD"/>
</dbReference>
<dbReference type="PANTHER" id="PTHR10587:SF125">
    <property type="entry name" value="POLYSACCHARIDE DEACETYLASE YHEN-RELATED"/>
    <property type="match status" value="1"/>
</dbReference>
<dbReference type="InterPro" id="IPR011330">
    <property type="entry name" value="Glyco_hydro/deAcase_b/a-brl"/>
</dbReference>
<gene>
    <name evidence="2" type="ORF">OW763_10510</name>
</gene>
<dbReference type="RefSeq" id="WP_268041091.1">
    <property type="nucleotide sequence ID" value="NZ_JAPQER010000004.1"/>
</dbReference>
<dbReference type="Pfam" id="PF01522">
    <property type="entry name" value="Polysacc_deac_1"/>
    <property type="match status" value="1"/>
</dbReference>
<dbReference type="EMBL" id="JAPQER010000004">
    <property type="protein sequence ID" value="MCY6484771.1"/>
    <property type="molecule type" value="Genomic_DNA"/>
</dbReference>
<dbReference type="Proteomes" id="UP001078443">
    <property type="component" value="Unassembled WGS sequence"/>
</dbReference>
<evidence type="ECO:0000313" key="2">
    <source>
        <dbReference type="EMBL" id="MCY6484771.1"/>
    </source>
</evidence>
<protein>
    <submittedName>
        <fullName evidence="2">Polysaccharide deacetylase</fullName>
    </submittedName>
</protein>
<accession>A0ABT4D0K8</accession>
<proteinExistence type="predicted"/>
<comment type="caution">
    <text evidence="2">The sequence shown here is derived from an EMBL/GenBank/DDBJ whole genome shotgun (WGS) entry which is preliminary data.</text>
</comment>
<dbReference type="PROSITE" id="PS51677">
    <property type="entry name" value="NODB"/>
    <property type="match status" value="1"/>
</dbReference>
<reference evidence="2" key="1">
    <citation type="submission" date="2022-12" db="EMBL/GenBank/DDBJ databases">
        <authorList>
            <person name="Wang J."/>
        </authorList>
    </citation>
    <scope>NUCLEOTIDE SEQUENCE</scope>
    <source>
        <strain evidence="2">HY-45-18</strain>
    </source>
</reference>
<keyword evidence="3" id="KW-1185">Reference proteome</keyword>
<feature type="domain" description="NodB homology" evidence="1">
    <location>
        <begin position="391"/>
        <end position="578"/>
    </location>
</feature>
<sequence length="581" mass="66847">MKKFLSKIIVTVMVMALFMTVGFKVPNAYGTERVPTIKEIVLEKSRLYEGEIQTLNIFGKGSGNIQYRVWILNKNKNEWKDITDGFTHPSNVKAPFKITIPELKAGEYSVSVWVKRENEKPLNQKGYDNYFAIDMSCLENNGQVYDRKLDEAKSKERKINIPSIEKVVSEKSYLYDGNNVNLDIVSRGFEKVQYRVWVCYDKTDTWFEATKGYTKPIYAQDVCKVTIPKLSSGEYSVIVWVKRENKQPLNKKGYDDLIKFNIKCLDSNEENNDKGVNEAEINEELKAMRNNYKLGETIELKAKEEGKIQYRYNIYNALDEKIVVESKEYKGNLTWKPEKQGVYVLRIHVKNLEKEQDYDVNKLIVVGQPYKKIVEKKNNKTIYTNNKNTGKVAYLTFDDGPSKKVTPRVLKILDNYNVKATFFVTGEFAQMNKNLIKQEYAKGHTIGNHTYSHVYKKIYSSTTAFMNEIKKTEGILKSIIPEYNTKLIRFPGGSMSRNKAYKDAVKNAGYSSFDWNASTGDATAYLVPVDKLIEKLKKTCANKNTVIILMHDAPVKTTTADALPKVIEYLQSQGYEFKTLE</sequence>
<name>A0ABT4D0K8_9CLOT</name>
<dbReference type="SUPFAM" id="SSF88713">
    <property type="entry name" value="Glycoside hydrolase/deacetylase"/>
    <property type="match status" value="1"/>
</dbReference>
<dbReference type="Gene3D" id="3.20.20.370">
    <property type="entry name" value="Glycoside hydrolase/deacetylase"/>
    <property type="match status" value="1"/>
</dbReference>
<dbReference type="CDD" id="cd10944">
    <property type="entry name" value="CE4_SmPgdA_like"/>
    <property type="match status" value="1"/>
</dbReference>